<dbReference type="SUPFAM" id="SSF52821">
    <property type="entry name" value="Rhodanese/Cell cycle control phosphatase"/>
    <property type="match status" value="1"/>
</dbReference>
<dbReference type="GO" id="GO:0004792">
    <property type="term" value="F:thiosulfate-cyanide sulfurtransferase activity"/>
    <property type="evidence" value="ECO:0007669"/>
    <property type="project" value="TreeGrafter"/>
</dbReference>
<evidence type="ECO:0000313" key="3">
    <source>
        <dbReference type="Proteomes" id="UP000568696"/>
    </source>
</evidence>
<gene>
    <name evidence="2" type="ORF">GX356_12560</name>
</gene>
<reference evidence="2 3" key="1">
    <citation type="journal article" date="2020" name="Biotechnol. Biofuels">
        <title>New insights from the biogas microbiome by comprehensive genome-resolved metagenomics of nearly 1600 species originating from multiple anaerobic digesters.</title>
        <authorList>
            <person name="Campanaro S."/>
            <person name="Treu L."/>
            <person name="Rodriguez-R L.M."/>
            <person name="Kovalovszki A."/>
            <person name="Ziels R.M."/>
            <person name="Maus I."/>
            <person name="Zhu X."/>
            <person name="Kougias P.G."/>
            <person name="Basile A."/>
            <person name="Luo G."/>
            <person name="Schluter A."/>
            <person name="Konstantinidis K.T."/>
            <person name="Angelidaki I."/>
        </authorList>
    </citation>
    <scope>NUCLEOTIDE SEQUENCE [LARGE SCALE GENOMIC DNA]</scope>
    <source>
        <strain evidence="2">AS23ysBPME_344</strain>
    </source>
</reference>
<dbReference type="InterPro" id="IPR001763">
    <property type="entry name" value="Rhodanese-like_dom"/>
</dbReference>
<dbReference type="Gene3D" id="3.40.250.10">
    <property type="entry name" value="Rhodanese-like domain"/>
    <property type="match status" value="1"/>
</dbReference>
<feature type="domain" description="Rhodanese" evidence="1">
    <location>
        <begin position="34"/>
        <end position="132"/>
    </location>
</feature>
<dbReference type="PANTHER" id="PTHR44086:SF10">
    <property type="entry name" value="THIOSULFATE SULFURTRANSFERASE_RHODANESE-LIKE DOMAIN-CONTAINING PROTEIN 3"/>
    <property type="match status" value="1"/>
</dbReference>
<dbReference type="Proteomes" id="UP000568696">
    <property type="component" value="Unassembled WGS sequence"/>
</dbReference>
<proteinExistence type="predicted"/>
<dbReference type="SMART" id="SM00450">
    <property type="entry name" value="RHOD"/>
    <property type="match status" value="1"/>
</dbReference>
<protein>
    <submittedName>
        <fullName evidence="2">Rhodanese-like domain-containing protein</fullName>
    </submittedName>
</protein>
<sequence length="139" mass="15098">MYPPRLPVAGSMSLLEHARAGLDRLSPEQALAEQHSGALLIDVRTDTHRAGAAGVPGAIAVDLTVLPWRLDPGFSHRIPEATDFDRRIILFCRHGYSSSLAAWNLRQMGLHRATDIVGGFDAWEAAGLPLHHGPVDVRP</sequence>
<accession>A0A7X8MXY1</accession>
<evidence type="ECO:0000259" key="1">
    <source>
        <dbReference type="PROSITE" id="PS50206"/>
    </source>
</evidence>
<dbReference type="EMBL" id="JAAYSN010000352">
    <property type="protein sequence ID" value="NLP40520.1"/>
    <property type="molecule type" value="Genomic_DNA"/>
</dbReference>
<dbReference type="PROSITE" id="PS50206">
    <property type="entry name" value="RHODANESE_3"/>
    <property type="match status" value="1"/>
</dbReference>
<dbReference type="AlphaFoldDB" id="A0A7X8MXY1"/>
<dbReference type="Pfam" id="PF00581">
    <property type="entry name" value="Rhodanese"/>
    <property type="match status" value="1"/>
</dbReference>
<dbReference type="PANTHER" id="PTHR44086">
    <property type="entry name" value="THIOSULFATE SULFURTRANSFERASE RDL2, MITOCHONDRIAL-RELATED"/>
    <property type="match status" value="1"/>
</dbReference>
<dbReference type="InterPro" id="IPR036873">
    <property type="entry name" value="Rhodanese-like_dom_sf"/>
</dbReference>
<name>A0A7X8MXY1_9CORY</name>
<organism evidence="2 3">
    <name type="scientific">Corynebacterium pollutisoli</name>
    <dbReference type="NCBI Taxonomy" id="1610489"/>
    <lineage>
        <taxon>Bacteria</taxon>
        <taxon>Bacillati</taxon>
        <taxon>Actinomycetota</taxon>
        <taxon>Actinomycetes</taxon>
        <taxon>Mycobacteriales</taxon>
        <taxon>Corynebacteriaceae</taxon>
        <taxon>Corynebacterium</taxon>
    </lineage>
</organism>
<evidence type="ECO:0000313" key="2">
    <source>
        <dbReference type="EMBL" id="NLP40520.1"/>
    </source>
</evidence>
<comment type="caution">
    <text evidence="2">The sequence shown here is derived from an EMBL/GenBank/DDBJ whole genome shotgun (WGS) entry which is preliminary data.</text>
</comment>